<dbReference type="GO" id="GO:0003924">
    <property type="term" value="F:GTPase activity"/>
    <property type="evidence" value="ECO:0007669"/>
    <property type="project" value="InterPro"/>
</dbReference>
<dbReference type="InterPro" id="IPR001806">
    <property type="entry name" value="Small_GTPase"/>
</dbReference>
<dbReference type="Gene3D" id="3.40.50.300">
    <property type="entry name" value="P-loop containing nucleotide triphosphate hydrolases"/>
    <property type="match status" value="1"/>
</dbReference>
<feature type="non-terminal residue" evidence="2">
    <location>
        <position position="1"/>
    </location>
</feature>
<dbReference type="SMART" id="SM00173">
    <property type="entry name" value="RAS"/>
    <property type="match status" value="1"/>
</dbReference>
<evidence type="ECO:0000256" key="1">
    <source>
        <dbReference type="ARBA" id="ARBA00006270"/>
    </source>
</evidence>
<comment type="caution">
    <text evidence="2">The sequence shown here is derived from an EMBL/GenBank/DDBJ whole genome shotgun (WGS) entry which is preliminary data.</text>
</comment>
<dbReference type="AlphaFoldDB" id="X1A2X8"/>
<protein>
    <recommendedName>
        <fullName evidence="3">GTP-binding protein</fullName>
    </recommendedName>
</protein>
<organism evidence="2">
    <name type="scientific">marine sediment metagenome</name>
    <dbReference type="NCBI Taxonomy" id="412755"/>
    <lineage>
        <taxon>unclassified sequences</taxon>
        <taxon>metagenomes</taxon>
        <taxon>ecological metagenomes</taxon>
    </lineage>
</organism>
<dbReference type="SUPFAM" id="SSF52540">
    <property type="entry name" value="P-loop containing nucleoside triphosphate hydrolases"/>
    <property type="match status" value="1"/>
</dbReference>
<dbReference type="SMART" id="SM00175">
    <property type="entry name" value="RAB"/>
    <property type="match status" value="1"/>
</dbReference>
<dbReference type="GO" id="GO:0005525">
    <property type="term" value="F:GTP binding"/>
    <property type="evidence" value="ECO:0007669"/>
    <property type="project" value="InterPro"/>
</dbReference>
<evidence type="ECO:0000313" key="2">
    <source>
        <dbReference type="EMBL" id="GAG64527.1"/>
    </source>
</evidence>
<name>X1A2X8_9ZZZZ</name>
<gene>
    <name evidence="2" type="ORF">S01H4_20454</name>
</gene>
<dbReference type="FunFam" id="3.40.50.300:FF:001447">
    <property type="entry name" value="Ras-related protein Rab-1B"/>
    <property type="match status" value="1"/>
</dbReference>
<dbReference type="PRINTS" id="PR00449">
    <property type="entry name" value="RASTRNSFRMNG"/>
</dbReference>
<dbReference type="InterPro" id="IPR005225">
    <property type="entry name" value="Small_GTP-bd"/>
</dbReference>
<sequence length="143" mass="16138">YKSTLGVNLLKKDINIEGYGGVSCQIWDLGGQESFKSLRKLYLEGANGAFVIYDATDRKTFEKLNEWLQSFHEARGVEPLLLIGNKSDLKDKIKVSEQEAKEFIVQHNMIDLIITSAKTGENVEKAFKELIKTILDKISNSNN</sequence>
<proteinExistence type="inferred from homology"/>
<accession>X1A2X8</accession>
<dbReference type="PROSITE" id="PS51421">
    <property type="entry name" value="RAS"/>
    <property type="match status" value="1"/>
</dbReference>
<dbReference type="CDD" id="cd00154">
    <property type="entry name" value="Rab"/>
    <property type="match status" value="1"/>
</dbReference>
<dbReference type="InterPro" id="IPR050209">
    <property type="entry name" value="Rab_GTPases_membrane_traffic"/>
</dbReference>
<dbReference type="InterPro" id="IPR027417">
    <property type="entry name" value="P-loop_NTPase"/>
</dbReference>
<dbReference type="PROSITE" id="PS51419">
    <property type="entry name" value="RAB"/>
    <property type="match status" value="1"/>
</dbReference>
<dbReference type="Pfam" id="PF00071">
    <property type="entry name" value="Ras"/>
    <property type="match status" value="1"/>
</dbReference>
<dbReference type="PANTHER" id="PTHR47979">
    <property type="entry name" value="DRAB11-RELATED"/>
    <property type="match status" value="1"/>
</dbReference>
<evidence type="ECO:0008006" key="3">
    <source>
        <dbReference type="Google" id="ProtNLM"/>
    </source>
</evidence>
<dbReference type="NCBIfam" id="TIGR00231">
    <property type="entry name" value="small_GTP"/>
    <property type="match status" value="1"/>
</dbReference>
<reference evidence="2" key="1">
    <citation type="journal article" date="2014" name="Front. Microbiol.">
        <title>High frequency of phylogenetically diverse reductive dehalogenase-homologous genes in deep subseafloor sedimentary metagenomes.</title>
        <authorList>
            <person name="Kawai M."/>
            <person name="Futagami T."/>
            <person name="Toyoda A."/>
            <person name="Takaki Y."/>
            <person name="Nishi S."/>
            <person name="Hori S."/>
            <person name="Arai W."/>
            <person name="Tsubouchi T."/>
            <person name="Morono Y."/>
            <person name="Uchiyama I."/>
            <person name="Ito T."/>
            <person name="Fujiyama A."/>
            <person name="Inagaki F."/>
            <person name="Takami H."/>
        </authorList>
    </citation>
    <scope>NUCLEOTIDE SEQUENCE</scope>
    <source>
        <strain evidence="2">Expedition CK06-06</strain>
    </source>
</reference>
<comment type="similarity">
    <text evidence="1">Belongs to the small GTPase superfamily. Rab family.</text>
</comment>
<dbReference type="EMBL" id="BART01009199">
    <property type="protein sequence ID" value="GAG64527.1"/>
    <property type="molecule type" value="Genomic_DNA"/>
</dbReference>